<dbReference type="PROSITE" id="PS50125">
    <property type="entry name" value="GUANYLATE_CYCLASE_2"/>
    <property type="match status" value="1"/>
</dbReference>
<evidence type="ECO:0000313" key="4">
    <source>
        <dbReference type="EMBL" id="ETW97682.1"/>
    </source>
</evidence>
<dbReference type="Pfam" id="PF00211">
    <property type="entry name" value="Guanylate_cyc"/>
    <property type="match status" value="1"/>
</dbReference>
<dbReference type="Gene3D" id="3.30.70.1230">
    <property type="entry name" value="Nucleotide cyclase"/>
    <property type="match status" value="1"/>
</dbReference>
<dbReference type="Pfam" id="PF13191">
    <property type="entry name" value="AAA_16"/>
    <property type="match status" value="1"/>
</dbReference>
<evidence type="ECO:0000313" key="5">
    <source>
        <dbReference type="Proteomes" id="UP000019141"/>
    </source>
</evidence>
<evidence type="ECO:0000259" key="3">
    <source>
        <dbReference type="PROSITE" id="PS50125"/>
    </source>
</evidence>
<dbReference type="InterPro" id="IPR001054">
    <property type="entry name" value="A/G_cyclase"/>
</dbReference>
<dbReference type="PATRIC" id="fig|1429438.4.peg.4197"/>
<protein>
    <recommendedName>
        <fullName evidence="3">Guanylate cyclase domain-containing protein</fullName>
    </recommendedName>
</protein>
<dbReference type="PANTHER" id="PTHR16305:SF28">
    <property type="entry name" value="GUANYLATE CYCLASE DOMAIN-CONTAINING PROTEIN"/>
    <property type="match status" value="1"/>
</dbReference>
<dbReference type="SUPFAM" id="SSF48452">
    <property type="entry name" value="TPR-like"/>
    <property type="match status" value="1"/>
</dbReference>
<evidence type="ECO:0000256" key="2">
    <source>
        <dbReference type="ARBA" id="ARBA00022840"/>
    </source>
</evidence>
<reference evidence="4 5" key="1">
    <citation type="journal article" date="2014" name="Nature">
        <title>An environmental bacterial taxon with a large and distinct metabolic repertoire.</title>
        <authorList>
            <person name="Wilson M.C."/>
            <person name="Mori T."/>
            <person name="Ruckert C."/>
            <person name="Uria A.R."/>
            <person name="Helf M.J."/>
            <person name="Takada K."/>
            <person name="Gernert C."/>
            <person name="Steffens U.A."/>
            <person name="Heycke N."/>
            <person name="Schmitt S."/>
            <person name="Rinke C."/>
            <person name="Helfrich E.J."/>
            <person name="Brachmann A.O."/>
            <person name="Gurgui C."/>
            <person name="Wakimoto T."/>
            <person name="Kracht M."/>
            <person name="Crusemann M."/>
            <person name="Hentschel U."/>
            <person name="Abe I."/>
            <person name="Matsunaga S."/>
            <person name="Kalinowski J."/>
            <person name="Takeyama H."/>
            <person name="Piel J."/>
        </authorList>
    </citation>
    <scope>NUCLEOTIDE SEQUENCE [LARGE SCALE GENOMIC DNA]</scope>
    <source>
        <strain evidence="5">TSY1</strain>
    </source>
</reference>
<keyword evidence="1" id="KW-0547">Nucleotide-binding</keyword>
<proteinExistence type="predicted"/>
<gene>
    <name evidence="4" type="ORF">ETSY1_21685</name>
</gene>
<sequence length="997" mass="111495">MLHRFDGHIAQHLGDQLVVYFGYPQAHEDDAQRAVRMGLGVVEALETLNHALERTQEIRVTARVGIATGMVVMGAVGLSDKRERLALGETPHVAAYLQSLAESDAVLISADTYRLVEGYFPCQAIGTYMTEDASVPIAVYRAEQERTVRSRFDVAVTVGLTPLVGREQEAGLLQERWTRARAGSGQVVLLSADAGIGKSRLVRALTEHAQHEPHILFEYRCSPYYQHSAFYPVIESLQQRLQWTRGETSQIRLQKLEHVLESAGFALDETLPLLASLLSVPLVEPYTSPSVTPQQQKQKTRELLLEWLLQQAEQQPLCVVVEDLHWIDASTLELLSLLIDQAPMARMLLLLTFRPEFEPPWGNRSYVTQLTLSPLSHAQIEVLVGEITHGIPLPPDMLQQLVVKTDGVPLFGEELTKMVIDSGLVKEKDGRYELAGSSPDLAIPSTLHDLLMTRLDRLGAVKHTAQLGATLGKEFTYEVLQAVSTLDETALQHDLAQLVEAELLYQQGLKPRARYAFKHALIQEAAYQSLLRRNRRQYHERIAEVLTEQFPEIAETQPEWLAHHYTEAGHKGLAIDAWQRAGERAIQQSAYAEAVAHLKAGLALLETLPDAPARTQQELAMQTALGTALIVMKGQGAPEVEHTYARALALCRQMEESPKLFPVLGGLWRFYNIRTQLRTAQELAEQLLSLAEAQRDPLHLMQAHSTYGQVMLSLGALSEARMHFEQSFILYDHQQHRPGVYALNPGVFCLSYASLTLWLLGYPDQALQQSLEAVRISREPLHPYSLVWALYWVVFIYQFRREPHKAQQCLEDARTLATEHGLSPLQDAKGTIQEGWMLHQLGQAVDGIAQMRQGLVDYRASGSEIRRPYYLALLAEACGEAGDPKDGLAAVAEALGLVAESDERWWEAELYRLQGVLQQNVESGAPEDSLLSALDAARSQSAKSLELRAAISLSRLWQQQGRQTEAYELLAGIYEWFTEGHETYDLQEAQDLLAELG</sequence>
<accession>W4LI71</accession>
<dbReference type="AlphaFoldDB" id="W4LI71"/>
<dbReference type="InterPro" id="IPR041664">
    <property type="entry name" value="AAA_16"/>
</dbReference>
<dbReference type="SUPFAM" id="SSF55073">
    <property type="entry name" value="Nucleotide cyclase"/>
    <property type="match status" value="1"/>
</dbReference>
<organism evidence="4 5">
    <name type="scientific">Entotheonella factor</name>
    <dbReference type="NCBI Taxonomy" id="1429438"/>
    <lineage>
        <taxon>Bacteria</taxon>
        <taxon>Pseudomonadati</taxon>
        <taxon>Nitrospinota/Tectimicrobiota group</taxon>
        <taxon>Candidatus Tectimicrobiota</taxon>
        <taxon>Candidatus Entotheonellia</taxon>
        <taxon>Candidatus Entotheonellales</taxon>
        <taxon>Candidatus Entotheonellaceae</taxon>
        <taxon>Candidatus Entotheonella</taxon>
    </lineage>
</organism>
<dbReference type="CDD" id="cd07302">
    <property type="entry name" value="CHD"/>
    <property type="match status" value="1"/>
</dbReference>
<dbReference type="GO" id="GO:0009190">
    <property type="term" value="P:cyclic nucleotide biosynthetic process"/>
    <property type="evidence" value="ECO:0007669"/>
    <property type="project" value="InterPro"/>
</dbReference>
<dbReference type="Gene3D" id="3.40.50.300">
    <property type="entry name" value="P-loop containing nucleotide triphosphate hydrolases"/>
    <property type="match status" value="1"/>
</dbReference>
<dbReference type="PANTHER" id="PTHR16305">
    <property type="entry name" value="TESTICULAR SOLUBLE ADENYLYL CYCLASE"/>
    <property type="match status" value="1"/>
</dbReference>
<dbReference type="InterPro" id="IPR027417">
    <property type="entry name" value="P-loop_NTPase"/>
</dbReference>
<comment type="caution">
    <text evidence="4">The sequence shown here is derived from an EMBL/GenBank/DDBJ whole genome shotgun (WGS) entry which is preliminary data.</text>
</comment>
<feature type="domain" description="Guanylate cyclase" evidence="3">
    <location>
        <begin position="1"/>
        <end position="98"/>
    </location>
</feature>
<dbReference type="InterPro" id="IPR011990">
    <property type="entry name" value="TPR-like_helical_dom_sf"/>
</dbReference>
<dbReference type="HOGENOM" id="CLU_004435_3_1_7"/>
<dbReference type="EMBL" id="AZHW01000633">
    <property type="protein sequence ID" value="ETW97682.1"/>
    <property type="molecule type" value="Genomic_DNA"/>
</dbReference>
<dbReference type="GO" id="GO:0035556">
    <property type="term" value="P:intracellular signal transduction"/>
    <property type="evidence" value="ECO:0007669"/>
    <property type="project" value="InterPro"/>
</dbReference>
<dbReference type="SUPFAM" id="SSF52540">
    <property type="entry name" value="P-loop containing nucleoside triphosphate hydrolases"/>
    <property type="match status" value="1"/>
</dbReference>
<dbReference type="InterPro" id="IPR029787">
    <property type="entry name" value="Nucleotide_cyclase"/>
</dbReference>
<evidence type="ECO:0000256" key="1">
    <source>
        <dbReference type="ARBA" id="ARBA00022741"/>
    </source>
</evidence>
<dbReference type="Proteomes" id="UP000019141">
    <property type="component" value="Unassembled WGS sequence"/>
</dbReference>
<keyword evidence="5" id="KW-1185">Reference proteome</keyword>
<dbReference type="GO" id="GO:0005737">
    <property type="term" value="C:cytoplasm"/>
    <property type="evidence" value="ECO:0007669"/>
    <property type="project" value="TreeGrafter"/>
</dbReference>
<dbReference type="GO" id="GO:0005524">
    <property type="term" value="F:ATP binding"/>
    <property type="evidence" value="ECO:0007669"/>
    <property type="project" value="UniProtKB-KW"/>
</dbReference>
<dbReference type="GO" id="GO:0004016">
    <property type="term" value="F:adenylate cyclase activity"/>
    <property type="evidence" value="ECO:0007669"/>
    <property type="project" value="TreeGrafter"/>
</dbReference>
<dbReference type="Gene3D" id="1.25.40.10">
    <property type="entry name" value="Tetratricopeptide repeat domain"/>
    <property type="match status" value="2"/>
</dbReference>
<keyword evidence="2" id="KW-0067">ATP-binding</keyword>
<name>W4LI71_ENTF1</name>